<accession>A0A1D9G1J6</accession>
<keyword evidence="4" id="KW-0511">Multifunctional enzyme</keyword>
<evidence type="ECO:0000259" key="6">
    <source>
        <dbReference type="PROSITE" id="PS52004"/>
    </source>
</evidence>
<dbReference type="InterPro" id="IPR020841">
    <property type="entry name" value="PKS_Beta-ketoAc_synthase_dom"/>
</dbReference>
<dbReference type="SUPFAM" id="SSF55048">
    <property type="entry name" value="Probable ACP-binding domain of malonyl-CoA ACP transacylase"/>
    <property type="match status" value="1"/>
</dbReference>
<dbReference type="InterPro" id="IPR016039">
    <property type="entry name" value="Thiolase-like"/>
</dbReference>
<dbReference type="SMART" id="SM00822">
    <property type="entry name" value="PKS_KR"/>
    <property type="match status" value="1"/>
</dbReference>
<dbReference type="FunFam" id="3.40.366.10:FF:000002">
    <property type="entry name" value="Probable polyketide synthase 2"/>
    <property type="match status" value="1"/>
</dbReference>
<dbReference type="GO" id="GO:0044550">
    <property type="term" value="P:secondary metabolite biosynthetic process"/>
    <property type="evidence" value="ECO:0007669"/>
    <property type="project" value="TreeGrafter"/>
</dbReference>
<dbReference type="InterPro" id="IPR057326">
    <property type="entry name" value="KR_dom"/>
</dbReference>
<evidence type="ECO:0000256" key="2">
    <source>
        <dbReference type="ARBA" id="ARBA00022553"/>
    </source>
</evidence>
<dbReference type="InterPro" id="IPR016036">
    <property type="entry name" value="Malonyl_transacylase_ACP-bd"/>
</dbReference>
<dbReference type="Pfam" id="PF00698">
    <property type="entry name" value="Acyl_transf_1"/>
    <property type="match status" value="1"/>
</dbReference>
<dbReference type="SUPFAM" id="SSF51735">
    <property type="entry name" value="NAD(P)-binding Rossmann-fold domains"/>
    <property type="match status" value="2"/>
</dbReference>
<dbReference type="PANTHER" id="PTHR43775">
    <property type="entry name" value="FATTY ACID SYNTHASE"/>
    <property type="match status" value="1"/>
</dbReference>
<sequence>MEPITTQEQISLSKQMFIAVKQAKNKLEKIERSKNEPIAIIGIGCQFPGDANTPEKLWQLLCSGQDAVREIDRWDIDYYYDPNPDTPGKMYIRHAALVSQVDRFDADFFGISPREANSLDPQQRFLLEVTWEALERAGINPHQLENTQTGVFLGIGQNDYFYLNINELNNISPHDGTGNGFCFAAGRLSYVLGLQGPSLAIDTACSASLVAVHQACQSLRQGESNLAIAGGVQLILSPQVTTALSRLKALSPDGRCKTFDAAADGYGRGEGCGIVVLKRLSDALKDGDKIWAVIRGSAVNHDGASSGLTVPNKLAQEKLIQQALKVAKLEPSQVGYVEAHGTGTSLGDPVEVKALATVFGQGHNQENPLLIGSVKTNIGHLEAAAGIAGLIKVVLQLQHQKIVPHLNFINPNPYIDWENIPLKVPTQRLPWPSSEGKRVAGVSSFAISGTNAHVLLEEAPVHVKSQSSQERPVHLLTLSAKTEKALEELIERYHNHLEIHQQEALADICYTANTGRAHFNHRLAIIASNQQELTEKLLGYKKGSEVVGLFSGSFPSSTTSPNVAFLFTGQGSQYINMGQKLYNSSPVFRQALDQCDELLRGELEHSLLSVLYPQEENNSSLLDQTAYTQPALFAIEYALAQLWQSWGIKPDVVMGHSVGEYMAATVAGVFSLEDGLKLIATRGRLMQQLPSGGEMVSVMASESRVRPFITPYAGQVAVAAINGPESVVISGASEAIVAMIQSLESEGIKNKRLQVSHAFHSPLMSPILAEFEALAKQLTINQPQIPLISNTTGTRADYSITDAQYWVNHLRQPVRFAQGMETLRELGYKVFLEIGPQPILLGMGRQCLSAVEGVWLPSIRSGVNEWQSMLSSLGQLYTQGVKVDWSGFDQDYRPQKVLLPTYPFQRQSYWKETGANIQPNTSSVAVETTSTQILDWLAQGETQKLAQQLEKTGNLDQGEVDLLPKLLELLVKEHKQQLALASIKDWLYQIEWKTKARFARRSTPDYLLTPVEIEAHLMPTLQDLVATADLDIYSEILPKLEALSIDYVVQSFREMCWSEQVGEHFYIDAAANSLGIDPNYRGLFNRVVQMLAEVGIVQETQQQQWQMLQVLEKIDTKERNQAIQNQHPEVVLELNLLERCASQLSKVLRGEQDPLKLLFPGGDATDVTYIYQDAPAAKVINAMVQKAVAKAIEKLPPSRGIRFLEIGAGTGSTTGYILPHLPPLQTEYVFTDLGTSFVSKAKEKFRDYPFVRYQTLDIEVDPVAQGFESHRYDVIIAANVLHATTSIKETLSHVRKLLAPGGQLVLLEATTCQRWVDLCIGMLEGWWRFTDTELRSDHPLLSKEQWQQVLGETSFAEVVTLPETDGLPEVMTMQTVIIAQADRTTVESPSSGKGWLLFADKQGVAQKLATQLRSVGEACTLVWPGEKYQQIAPEEFTINPNQIADYSRLLAKVTANQQTSIEILHLWSLDTPVIEQLSVETLLTFSKKASGTVLFLVQALLKAGCTSQSRLWLVTCDAEPVQGIKSSISGLAQSPVWGMGRVISLEYPDLWGGMVDLDPQNLSTDESVANLLAEIWDGDGEDHVAFRDEQRYVTRLMPSDQLESVGIKVHGDATYLITAGLDYFGLKLGQWMVDMGASNLVMITPEGFPLPAQWTDIPPQSEEGKKIETIQSLENKGAKVIVFSADITDQAQMSDILEQINQLEKPLKGIIHGASVGGECSIEKMEPQLLEFVLGVKIVGTWILHQLTKNSELDFFVCCSSVGSIWGSQDQVHDHAINHFLDTFSYYRRYLGLPGLTINWGNIGAEAMGVAPSYVESLERIGLEELQLEQALSAFEVLLNSNAVQTLIVRVNWGIFKQVYQGQKYRQFLVEIESKSEEFKELLSAEQPEILKQLQIAPESERMGLLIAYIQDEVSKLLGLQGSKRPSIEQGFFEIGMDSLMAIELKNNLEANLLVPLPDTLTFEFSNIVSLGEYIAKKILDLEIVVHAQLEPKKNEYQYKDDGKYQEVSANLKELSEQEIEDLINQELEDLGAI</sequence>
<dbReference type="SUPFAM" id="SSF53901">
    <property type="entry name" value="Thiolase-like"/>
    <property type="match status" value="1"/>
</dbReference>
<dbReference type="GO" id="GO:0031177">
    <property type="term" value="F:phosphopantetheine binding"/>
    <property type="evidence" value="ECO:0007669"/>
    <property type="project" value="InterPro"/>
</dbReference>
<evidence type="ECO:0000313" key="7">
    <source>
        <dbReference type="EMBL" id="AOY81502.1"/>
    </source>
</evidence>
<feature type="domain" description="Carrier" evidence="5">
    <location>
        <begin position="1901"/>
        <end position="1979"/>
    </location>
</feature>
<dbReference type="Gene3D" id="1.10.1200.10">
    <property type="entry name" value="ACP-like"/>
    <property type="match status" value="1"/>
</dbReference>
<dbReference type="SUPFAM" id="SSF47336">
    <property type="entry name" value="ACP-like"/>
    <property type="match status" value="1"/>
</dbReference>
<dbReference type="GO" id="GO:0006633">
    <property type="term" value="P:fatty acid biosynthetic process"/>
    <property type="evidence" value="ECO:0007669"/>
    <property type="project" value="InterPro"/>
</dbReference>
<dbReference type="InterPro" id="IPR001227">
    <property type="entry name" value="Ac_transferase_dom_sf"/>
</dbReference>
<reference evidence="8" key="1">
    <citation type="submission" date="2016-10" db="EMBL/GenBank/DDBJ databases">
        <title>Comparative genomics uncovers the prolific and rare metabolic potential of the cyanobacterial genus Moorea.</title>
        <authorList>
            <person name="Leao T."/>
            <person name="Castelao G."/>
            <person name="Korobeynikov A."/>
            <person name="Monroe E.A."/>
            <person name="Podell S."/>
            <person name="Glukhov E."/>
            <person name="Allen E."/>
            <person name="Gerwick W.H."/>
            <person name="Gerwick L."/>
        </authorList>
    </citation>
    <scope>NUCLEOTIDE SEQUENCE [LARGE SCALE GENOMIC DNA]</scope>
    <source>
        <strain evidence="8">JHB</strain>
    </source>
</reference>
<dbReference type="InterPro" id="IPR014031">
    <property type="entry name" value="Ketoacyl_synth_C"/>
</dbReference>
<dbReference type="InterPro" id="IPR036736">
    <property type="entry name" value="ACP-like_sf"/>
</dbReference>
<dbReference type="Gene3D" id="3.40.50.150">
    <property type="entry name" value="Vaccinia Virus protein VP39"/>
    <property type="match status" value="1"/>
</dbReference>
<dbReference type="Proteomes" id="UP000176944">
    <property type="component" value="Chromosome"/>
</dbReference>
<dbReference type="Pfam" id="PF00109">
    <property type="entry name" value="ketoacyl-synt"/>
    <property type="match status" value="1"/>
</dbReference>
<dbReference type="InterPro" id="IPR036291">
    <property type="entry name" value="NAD(P)-bd_dom_sf"/>
</dbReference>
<dbReference type="PROSITE" id="PS00606">
    <property type="entry name" value="KS3_1"/>
    <property type="match status" value="1"/>
</dbReference>
<dbReference type="Pfam" id="PF00550">
    <property type="entry name" value="PP-binding"/>
    <property type="match status" value="1"/>
</dbReference>
<dbReference type="CDD" id="cd08955">
    <property type="entry name" value="KR_2_FAS_SDR_x"/>
    <property type="match status" value="1"/>
</dbReference>
<dbReference type="CDD" id="cd00833">
    <property type="entry name" value="PKS"/>
    <property type="match status" value="1"/>
</dbReference>
<evidence type="ECO:0000256" key="1">
    <source>
        <dbReference type="ARBA" id="ARBA00022450"/>
    </source>
</evidence>
<keyword evidence="2" id="KW-0597">Phosphoprotein</keyword>
<evidence type="ECO:0000259" key="5">
    <source>
        <dbReference type="PROSITE" id="PS50075"/>
    </source>
</evidence>
<proteinExistence type="predicted"/>
<dbReference type="InterPro" id="IPR049490">
    <property type="entry name" value="C883_1060-like_KR_N"/>
</dbReference>
<dbReference type="InterPro" id="IPR050091">
    <property type="entry name" value="PKS_NRPS_Biosynth_Enz"/>
</dbReference>
<name>A0A1D9G1J6_MOOP1</name>
<dbReference type="InterPro" id="IPR016035">
    <property type="entry name" value="Acyl_Trfase/lysoPLipase"/>
</dbReference>
<dbReference type="InterPro" id="IPR018201">
    <property type="entry name" value="Ketoacyl_synth_AS"/>
</dbReference>
<dbReference type="CDD" id="cd02440">
    <property type="entry name" value="AdoMet_MTases"/>
    <property type="match status" value="1"/>
</dbReference>
<dbReference type="InterPro" id="IPR029063">
    <property type="entry name" value="SAM-dependent_MTases_sf"/>
</dbReference>
<dbReference type="Gene3D" id="3.40.366.10">
    <property type="entry name" value="Malonyl-Coenzyme A Acyl Carrier Protein, domain 2"/>
    <property type="match status" value="1"/>
</dbReference>
<evidence type="ECO:0000256" key="4">
    <source>
        <dbReference type="ARBA" id="ARBA00023268"/>
    </source>
</evidence>
<gene>
    <name evidence="7" type="ORF">BJP36_17870</name>
</gene>
<organism evidence="7 8">
    <name type="scientific">Moorena producens (strain JHB)</name>
    <dbReference type="NCBI Taxonomy" id="1454205"/>
    <lineage>
        <taxon>Bacteria</taxon>
        <taxon>Bacillati</taxon>
        <taxon>Cyanobacteriota</taxon>
        <taxon>Cyanophyceae</taxon>
        <taxon>Coleofasciculales</taxon>
        <taxon>Coleofasciculaceae</taxon>
        <taxon>Moorena</taxon>
    </lineage>
</organism>
<dbReference type="Gene3D" id="3.40.50.720">
    <property type="entry name" value="NAD(P)-binding Rossmann-like Domain"/>
    <property type="match status" value="1"/>
</dbReference>
<dbReference type="SMART" id="SM00825">
    <property type="entry name" value="PKS_KS"/>
    <property type="match status" value="1"/>
</dbReference>
<dbReference type="PROSITE" id="PS52004">
    <property type="entry name" value="KS3_2"/>
    <property type="match status" value="1"/>
</dbReference>
<dbReference type="Pfam" id="PF22621">
    <property type="entry name" value="CurL-like_PKS_C"/>
    <property type="match status" value="1"/>
</dbReference>
<dbReference type="EMBL" id="CP017708">
    <property type="protein sequence ID" value="AOY81502.1"/>
    <property type="molecule type" value="Genomic_DNA"/>
</dbReference>
<dbReference type="InterPro" id="IPR014043">
    <property type="entry name" value="Acyl_transferase_dom"/>
</dbReference>
<keyword evidence="3" id="KW-0808">Transferase</keyword>
<dbReference type="Pfam" id="PF21394">
    <property type="entry name" value="Beta-ketacyl_N"/>
    <property type="match status" value="1"/>
</dbReference>
<dbReference type="SMART" id="SM00827">
    <property type="entry name" value="PKS_AT"/>
    <property type="match status" value="1"/>
</dbReference>
<dbReference type="SUPFAM" id="SSF52151">
    <property type="entry name" value="FabD/lysophospholipase-like"/>
    <property type="match status" value="1"/>
</dbReference>
<dbReference type="InterPro" id="IPR020806">
    <property type="entry name" value="PKS_PP-bd"/>
</dbReference>
<dbReference type="Gene3D" id="3.40.47.10">
    <property type="match status" value="1"/>
</dbReference>
<evidence type="ECO:0000313" key="8">
    <source>
        <dbReference type="Proteomes" id="UP000176944"/>
    </source>
</evidence>
<protein>
    <submittedName>
        <fullName evidence="7">Type I polyketide synthase</fullName>
    </submittedName>
</protein>
<dbReference type="InterPro" id="IPR013217">
    <property type="entry name" value="Methyltransf_12"/>
</dbReference>
<dbReference type="Pfam" id="PF08659">
    <property type="entry name" value="KR"/>
    <property type="match status" value="1"/>
</dbReference>
<evidence type="ECO:0000256" key="3">
    <source>
        <dbReference type="ARBA" id="ARBA00022679"/>
    </source>
</evidence>
<dbReference type="GO" id="GO:0004312">
    <property type="term" value="F:fatty acid synthase activity"/>
    <property type="evidence" value="ECO:0007669"/>
    <property type="project" value="TreeGrafter"/>
</dbReference>
<dbReference type="PANTHER" id="PTHR43775:SF37">
    <property type="entry name" value="SI:DKEY-61P9.11"/>
    <property type="match status" value="1"/>
</dbReference>
<dbReference type="SMART" id="SM00823">
    <property type="entry name" value="PKS_PP"/>
    <property type="match status" value="1"/>
</dbReference>
<keyword evidence="1" id="KW-0596">Phosphopantetheine</keyword>
<dbReference type="Pfam" id="PF08242">
    <property type="entry name" value="Methyltransf_12"/>
    <property type="match status" value="1"/>
</dbReference>
<dbReference type="InterPro" id="IPR013968">
    <property type="entry name" value="PKS_KR"/>
</dbReference>
<dbReference type="InterPro" id="IPR014030">
    <property type="entry name" value="Ketoacyl_synth_N"/>
</dbReference>
<dbReference type="FunFam" id="3.40.47.10:FF:000019">
    <property type="entry name" value="Polyketide synthase type I"/>
    <property type="match status" value="1"/>
</dbReference>
<dbReference type="InterPro" id="IPR009081">
    <property type="entry name" value="PP-bd_ACP"/>
</dbReference>
<dbReference type="PROSITE" id="PS50075">
    <property type="entry name" value="CARRIER"/>
    <property type="match status" value="1"/>
</dbReference>
<dbReference type="SUPFAM" id="SSF53335">
    <property type="entry name" value="S-adenosyl-L-methionine-dependent methyltransferases"/>
    <property type="match status" value="1"/>
</dbReference>
<dbReference type="Pfam" id="PF02801">
    <property type="entry name" value="Ketoacyl-synt_C"/>
    <property type="match status" value="1"/>
</dbReference>
<dbReference type="Gene3D" id="3.30.70.3290">
    <property type="match status" value="1"/>
</dbReference>
<dbReference type="GO" id="GO:0004315">
    <property type="term" value="F:3-oxoacyl-[acyl-carrier-protein] synthase activity"/>
    <property type="evidence" value="ECO:0007669"/>
    <property type="project" value="InterPro"/>
</dbReference>
<feature type="domain" description="Ketosynthase family 3 (KS3)" evidence="6">
    <location>
        <begin position="35"/>
        <end position="458"/>
    </location>
</feature>